<name>A0A481ZGX4_9VIRU</name>
<dbReference type="PANTHER" id="PTHR46387">
    <property type="entry name" value="POLYNUCLEOTIDYL TRANSFERASE, RIBONUCLEASE H-LIKE SUPERFAMILY PROTEIN"/>
    <property type="match status" value="1"/>
</dbReference>
<dbReference type="Gene3D" id="3.30.420.10">
    <property type="entry name" value="Ribonuclease H-like superfamily/Ribonuclease H"/>
    <property type="match status" value="1"/>
</dbReference>
<gene>
    <name evidence="2" type="ORF">LCPAC406_02630</name>
</gene>
<sequence>MYTLYFDGCSKGNPGPSGTGYVIIYDDDDDKELYFGMEFLGHATNNVAEYKALIFGLKDAQKNNITQLVVKGDSKLIIKQVSLQWKCKAEHLKPLLKECLQLVKQIGKVTFEWIPRSENKRADNLCNLALL</sequence>
<reference evidence="2" key="1">
    <citation type="journal article" date="2019" name="MBio">
        <title>Virus Genomes from Deep Sea Sediments Expand the Ocean Megavirome and Support Independent Origins of Viral Gigantism.</title>
        <authorList>
            <person name="Backstrom D."/>
            <person name="Yutin N."/>
            <person name="Jorgensen S.L."/>
            <person name="Dharamshi J."/>
            <person name="Homa F."/>
            <person name="Zaremba-Niedwiedzka K."/>
            <person name="Spang A."/>
            <person name="Wolf Y.I."/>
            <person name="Koonin E.V."/>
            <person name="Ettema T.J."/>
        </authorList>
    </citation>
    <scope>NUCLEOTIDE SEQUENCE</scope>
</reference>
<accession>A0A481ZGX4</accession>
<proteinExistence type="predicted"/>
<dbReference type="Pfam" id="PF13456">
    <property type="entry name" value="RVT_3"/>
    <property type="match status" value="1"/>
</dbReference>
<dbReference type="InterPro" id="IPR012337">
    <property type="entry name" value="RNaseH-like_sf"/>
</dbReference>
<dbReference type="GO" id="GO:0004523">
    <property type="term" value="F:RNA-DNA hybrid ribonuclease activity"/>
    <property type="evidence" value="ECO:0007669"/>
    <property type="project" value="InterPro"/>
</dbReference>
<dbReference type="PROSITE" id="PS50879">
    <property type="entry name" value="RNASE_H_1"/>
    <property type="match status" value="1"/>
</dbReference>
<dbReference type="SUPFAM" id="SSF53098">
    <property type="entry name" value="Ribonuclease H-like"/>
    <property type="match status" value="1"/>
</dbReference>
<dbReference type="InterPro" id="IPR002156">
    <property type="entry name" value="RNaseH_domain"/>
</dbReference>
<feature type="domain" description="RNase H type-1" evidence="1">
    <location>
        <begin position="1"/>
        <end position="131"/>
    </location>
</feature>
<evidence type="ECO:0000259" key="1">
    <source>
        <dbReference type="PROSITE" id="PS50879"/>
    </source>
</evidence>
<protein>
    <submittedName>
        <fullName evidence="2">Ribonuclease H</fullName>
    </submittedName>
</protein>
<dbReference type="PANTHER" id="PTHR46387:SF2">
    <property type="entry name" value="RIBONUCLEASE HI"/>
    <property type="match status" value="1"/>
</dbReference>
<dbReference type="CDD" id="cd09279">
    <property type="entry name" value="RNase_HI_like"/>
    <property type="match status" value="1"/>
</dbReference>
<organism evidence="2">
    <name type="scientific">Pithovirus LCPAC406</name>
    <dbReference type="NCBI Taxonomy" id="2506599"/>
    <lineage>
        <taxon>Viruses</taxon>
        <taxon>Pithoviruses</taxon>
    </lineage>
</organism>
<dbReference type="FunFam" id="3.30.420.10:FF:000076">
    <property type="entry name" value="RBR-type E3 ubiquitin transferase"/>
    <property type="match status" value="1"/>
</dbReference>
<dbReference type="EMBL" id="MK500608">
    <property type="protein sequence ID" value="QBK93949.1"/>
    <property type="molecule type" value="Genomic_DNA"/>
</dbReference>
<dbReference type="InterPro" id="IPR036397">
    <property type="entry name" value="RNaseH_sf"/>
</dbReference>
<evidence type="ECO:0000313" key="2">
    <source>
        <dbReference type="EMBL" id="QBK93949.1"/>
    </source>
</evidence>
<dbReference type="GO" id="GO:0003676">
    <property type="term" value="F:nucleic acid binding"/>
    <property type="evidence" value="ECO:0007669"/>
    <property type="project" value="InterPro"/>
</dbReference>